<comment type="caution">
    <text evidence="1">The sequence shown here is derived from an EMBL/GenBank/DDBJ whole genome shotgun (WGS) entry which is preliminary data.</text>
</comment>
<sequence length="507" mass="58288">MSSNDATNGSDISTFPTEIRDLIFDYVILNSSLSELKSFRTCARYFRDRADIYLFRTLHVSASVKSFERLKHVADNDHLNIHVREIVFHRGTFFGHRMVRGGGHMCAREYGDFERWMIQSMGPTTDIMRTSACYEAFVEEVESESLFNRRLSWQDDTRKACKNFPKLEKLTTLYSSNDLHSEYLQRRCGLVHQSSTPSYFAPYEILGACGKDFRPKVLSLEWVNGEDFGSIVTGWDMRKGGPDAVKNKFSQLVNLRLSFSETVNNLEVEGSWDQFIAACVNLKSLTLDFHQFYSSVRDLRDGENFARRLLSLILKQTFNSLEQLSFRYAIMTEHDFISFLHNHVNSLKSLNLDRWPMPVTTQDKPTGSIIRAFHRIGKLPMKRLSSVNLGEAFSSRADGEGWETSNTGQVPVGTLRDRLQLYMCGQLSDFPLPVATNEYFARLDLTTEELEELDERPAKAGIVDSSFRYFRDFDDKGVRQENEEFDTPRRDYPSGPFGQGGEDVSWQ</sequence>
<evidence type="ECO:0000313" key="2">
    <source>
        <dbReference type="Proteomes" id="UP001172386"/>
    </source>
</evidence>
<accession>A0ACC3ALG2</accession>
<keyword evidence="2" id="KW-1185">Reference proteome</keyword>
<name>A0ACC3ALG2_9EURO</name>
<evidence type="ECO:0000313" key="1">
    <source>
        <dbReference type="EMBL" id="KAJ9664735.1"/>
    </source>
</evidence>
<reference evidence="1" key="1">
    <citation type="submission" date="2022-10" db="EMBL/GenBank/DDBJ databases">
        <title>Culturing micro-colonial fungi from biological soil crusts in the Mojave desert and describing Neophaeococcomyces mojavensis, and introducing the new genera and species Taxawa tesnikishii.</title>
        <authorList>
            <person name="Kurbessoian T."/>
            <person name="Stajich J.E."/>
        </authorList>
    </citation>
    <scope>NUCLEOTIDE SEQUENCE</scope>
    <source>
        <strain evidence="1">JES_112</strain>
    </source>
</reference>
<organism evidence="1 2">
    <name type="scientific">Neophaeococcomyces mojaviensis</name>
    <dbReference type="NCBI Taxonomy" id="3383035"/>
    <lineage>
        <taxon>Eukaryota</taxon>
        <taxon>Fungi</taxon>
        <taxon>Dikarya</taxon>
        <taxon>Ascomycota</taxon>
        <taxon>Pezizomycotina</taxon>
        <taxon>Eurotiomycetes</taxon>
        <taxon>Chaetothyriomycetidae</taxon>
        <taxon>Chaetothyriales</taxon>
        <taxon>Chaetothyriales incertae sedis</taxon>
        <taxon>Neophaeococcomyces</taxon>
    </lineage>
</organism>
<gene>
    <name evidence="1" type="ORF">H2198_000081</name>
</gene>
<dbReference type="Proteomes" id="UP001172386">
    <property type="component" value="Unassembled WGS sequence"/>
</dbReference>
<dbReference type="EMBL" id="JAPDRQ010000001">
    <property type="protein sequence ID" value="KAJ9664735.1"/>
    <property type="molecule type" value="Genomic_DNA"/>
</dbReference>
<protein>
    <submittedName>
        <fullName evidence="1">Uncharacterized protein</fullName>
    </submittedName>
</protein>
<proteinExistence type="predicted"/>